<dbReference type="RefSeq" id="WP_072705931.1">
    <property type="nucleotide sequence ID" value="NZ_FMJB01000046.1"/>
</dbReference>
<dbReference type="PANTHER" id="PTHR13847">
    <property type="entry name" value="SARCOSINE DEHYDROGENASE-RELATED"/>
    <property type="match status" value="1"/>
</dbReference>
<dbReference type="GO" id="GO:0005737">
    <property type="term" value="C:cytoplasm"/>
    <property type="evidence" value="ECO:0007669"/>
    <property type="project" value="TreeGrafter"/>
</dbReference>
<dbReference type="Gene3D" id="3.30.9.10">
    <property type="entry name" value="D-Amino Acid Oxidase, subunit A, domain 2"/>
    <property type="match status" value="1"/>
</dbReference>
<sequence>MDIDKDCIHHFPSLWMETASEPDVSVPLDGDTSAEIAIVGEGFTGLCCAISLADAGRDVVLIDGGGPGWGGSGRNSGAVIRGFKMGRTALSERFGETGDAMFEFGTRNAEMLYGLVERFGIDCQLRKTGWVLPAHNAAGLRSVQDRHATWVKDGVTGVELLDRQETAKAVGSDAYIGGLIDRECGVLQPFSYARGLARAAHSLGVRVYGQTRVTHKTYSGGHWYLQTPAGKIKAKTVVIATDAWTDKLEPRMSDRMVSTHSQIVATAPLPPSIADSLLPEGPCASDSRRILLYWNKTPDNRIVFGTRGKVDGPKTDGDFAHVEKAMVALYPALKGAKITHRWGGRIGLTRDFMPRIDQPQPGLWTAHGYSGRGVAMGTAFGLLMGEAIAANRSTSTLPVPVGPAPDLPPKFTHRAGIVRATLWYRLLDRWM</sequence>
<protein>
    <submittedName>
        <fullName evidence="3">Putative FAD-dependent oxidoreductase</fullName>
    </submittedName>
</protein>
<evidence type="ECO:0000313" key="3">
    <source>
        <dbReference type="EMBL" id="SCM67281.1"/>
    </source>
</evidence>
<dbReference type="Gene3D" id="3.50.50.60">
    <property type="entry name" value="FAD/NAD(P)-binding domain"/>
    <property type="match status" value="1"/>
</dbReference>
<evidence type="ECO:0000259" key="2">
    <source>
        <dbReference type="Pfam" id="PF01266"/>
    </source>
</evidence>
<dbReference type="SUPFAM" id="SSF51905">
    <property type="entry name" value="FAD/NAD(P)-binding domain"/>
    <property type="match status" value="1"/>
</dbReference>
<accession>A0A1M4MXI2</accession>
<evidence type="ECO:0000256" key="1">
    <source>
        <dbReference type="ARBA" id="ARBA00023002"/>
    </source>
</evidence>
<keyword evidence="1" id="KW-0560">Oxidoreductase</keyword>
<dbReference type="InterPro" id="IPR036188">
    <property type="entry name" value="FAD/NAD-bd_sf"/>
</dbReference>
<evidence type="ECO:0000313" key="4">
    <source>
        <dbReference type="Proteomes" id="UP000184085"/>
    </source>
</evidence>
<dbReference type="Proteomes" id="UP000184085">
    <property type="component" value="Unassembled WGS sequence"/>
</dbReference>
<dbReference type="PANTHER" id="PTHR13847:SF281">
    <property type="entry name" value="FAD DEPENDENT OXIDOREDUCTASE DOMAIN-CONTAINING PROTEIN"/>
    <property type="match status" value="1"/>
</dbReference>
<feature type="domain" description="FAD dependent oxidoreductase" evidence="2">
    <location>
        <begin position="36"/>
        <end position="386"/>
    </location>
</feature>
<proteinExistence type="predicted"/>
<keyword evidence="4" id="KW-1185">Reference proteome</keyword>
<gene>
    <name evidence="3" type="ORF">KARMA_1479</name>
</gene>
<dbReference type="GO" id="GO:0016491">
    <property type="term" value="F:oxidoreductase activity"/>
    <property type="evidence" value="ECO:0007669"/>
    <property type="project" value="UniProtKB-KW"/>
</dbReference>
<organism evidence="3 4">
    <name type="scientific">Donghicola eburneus</name>
    <dbReference type="NCBI Taxonomy" id="393278"/>
    <lineage>
        <taxon>Bacteria</taxon>
        <taxon>Pseudomonadati</taxon>
        <taxon>Pseudomonadota</taxon>
        <taxon>Alphaproteobacteria</taxon>
        <taxon>Rhodobacterales</taxon>
        <taxon>Roseobacteraceae</taxon>
        <taxon>Donghicola</taxon>
    </lineage>
</organism>
<dbReference type="AlphaFoldDB" id="A0A1M4MXI2"/>
<name>A0A1M4MXI2_9RHOB</name>
<reference evidence="3" key="1">
    <citation type="submission" date="2016-09" db="EMBL/GenBank/DDBJ databases">
        <authorList>
            <person name="Capua I."/>
            <person name="De Benedictis P."/>
            <person name="Joannis T."/>
            <person name="Lombin L.H."/>
            <person name="Cattoli G."/>
        </authorList>
    </citation>
    <scope>NUCLEOTIDE SEQUENCE [LARGE SCALE GENOMIC DNA]</scope>
    <source>
        <strain evidence="3">KarMa</strain>
    </source>
</reference>
<dbReference type="EMBL" id="FMJB01000046">
    <property type="protein sequence ID" value="SCM67281.1"/>
    <property type="molecule type" value="Genomic_DNA"/>
</dbReference>
<dbReference type="Pfam" id="PF01266">
    <property type="entry name" value="DAO"/>
    <property type="match status" value="1"/>
</dbReference>
<dbReference type="InterPro" id="IPR006076">
    <property type="entry name" value="FAD-dep_OxRdtase"/>
</dbReference>